<reference evidence="1" key="1">
    <citation type="submission" date="2022-07" db="EMBL/GenBank/DDBJ databases">
        <title>Taxonomy of Aspergillus series Nigri: significant species reduction supported by multi-species coalescent approaches.</title>
        <authorList>
            <person name="Bian C."/>
            <person name="Kusuya Y."/>
            <person name="Sklenar F."/>
            <person name="D'hooge E."/>
            <person name="Yaguchi T."/>
            <person name="Takahashi H."/>
            <person name="Hubka V."/>
        </authorList>
    </citation>
    <scope>NUCLEOTIDE SEQUENCE</scope>
    <source>
        <strain evidence="1">IFM 56815</strain>
    </source>
</reference>
<gene>
    <name evidence="1" type="ORF">AtubIFM56815_009312</name>
</gene>
<comment type="caution">
    <text evidence="1">The sequence shown here is derived from an EMBL/GenBank/DDBJ whole genome shotgun (WGS) entry which is preliminary data.</text>
</comment>
<name>A0A9W6AP02_ASPTU</name>
<dbReference type="EMBL" id="BRPE01000006">
    <property type="protein sequence ID" value="GLA85088.1"/>
    <property type="molecule type" value="Genomic_DNA"/>
</dbReference>
<organism evidence="1 2">
    <name type="scientific">Aspergillus tubingensis</name>
    <dbReference type="NCBI Taxonomy" id="5068"/>
    <lineage>
        <taxon>Eukaryota</taxon>
        <taxon>Fungi</taxon>
        <taxon>Dikarya</taxon>
        <taxon>Ascomycota</taxon>
        <taxon>Pezizomycotina</taxon>
        <taxon>Eurotiomycetes</taxon>
        <taxon>Eurotiomycetidae</taxon>
        <taxon>Eurotiales</taxon>
        <taxon>Aspergillaceae</taxon>
        <taxon>Aspergillus</taxon>
        <taxon>Aspergillus subgen. Circumdati</taxon>
    </lineage>
</organism>
<evidence type="ECO:0000313" key="2">
    <source>
        <dbReference type="Proteomes" id="UP001144157"/>
    </source>
</evidence>
<evidence type="ECO:0000313" key="1">
    <source>
        <dbReference type="EMBL" id="GLA85088.1"/>
    </source>
</evidence>
<accession>A0A9W6AP02</accession>
<protein>
    <submittedName>
        <fullName evidence="1">Uncharacterized protein</fullName>
    </submittedName>
</protein>
<dbReference type="AlphaFoldDB" id="A0A9W6AP02"/>
<sequence>MNDIGLTPEATGVQKQNKAGAMASASAKACGKLLTKYASGAVVNISLAAAEGFRVLPGLYGHKVHDYGQVMGWKTGTMAGAKSIASGIGEGMTDIFYQPYKGARDDGAEGFATGFLKGSFGTALWDSLPIPGKA</sequence>
<proteinExistence type="predicted"/>
<dbReference type="Proteomes" id="UP001144157">
    <property type="component" value="Unassembled WGS sequence"/>
</dbReference>